<dbReference type="GO" id="GO:0160107">
    <property type="term" value="F:tRNA (adenine(58)-N1)-methyltransferase activity"/>
    <property type="evidence" value="ECO:0007669"/>
    <property type="project" value="UniProtKB-EC"/>
</dbReference>
<feature type="binding site" evidence="6">
    <location>
        <position position="147"/>
    </location>
    <ligand>
        <name>S-adenosyl-L-methionine</name>
        <dbReference type="ChEBI" id="CHEBI:59789"/>
    </ligand>
</feature>
<dbReference type="Pfam" id="PF08704">
    <property type="entry name" value="GCD14"/>
    <property type="match status" value="1"/>
</dbReference>
<proteinExistence type="inferred from homology"/>
<feature type="region of interest" description="Disordered" evidence="7">
    <location>
        <begin position="283"/>
        <end position="319"/>
    </location>
</feature>
<feature type="region of interest" description="Disordered" evidence="7">
    <location>
        <begin position="1"/>
        <end position="26"/>
    </location>
</feature>
<keyword evidence="3 5" id="KW-0949">S-adenosyl-L-methionine</keyword>
<evidence type="ECO:0000256" key="2">
    <source>
        <dbReference type="ARBA" id="ARBA00022679"/>
    </source>
</evidence>
<comment type="caution">
    <text evidence="9">The sequence shown here is derived from an EMBL/GenBank/DDBJ whole genome shotgun (WGS) entry which is preliminary data.</text>
</comment>
<feature type="binding site" evidence="6">
    <location>
        <position position="177"/>
    </location>
    <ligand>
        <name>S-adenosyl-L-methionine</name>
        <dbReference type="ChEBI" id="CHEBI:59789"/>
    </ligand>
</feature>
<comment type="similarity">
    <text evidence="5">Belongs to the class I-like SAM-binding methyltransferase superfamily. TRM61 family.</text>
</comment>
<dbReference type="Gene3D" id="3.10.330.20">
    <property type="match status" value="1"/>
</dbReference>
<accession>A0A542ZPN3</accession>
<dbReference type="FunFam" id="3.10.330.20:FF:000003">
    <property type="entry name" value="tRNA (Adenine(58)-N(1))-methyltransferase, mitochondrial isoform X1"/>
    <property type="match status" value="1"/>
</dbReference>
<evidence type="ECO:0000259" key="8">
    <source>
        <dbReference type="Pfam" id="PF08704"/>
    </source>
</evidence>
<comment type="subunit">
    <text evidence="5">Homotetramer composed of a dimer of dimers.</text>
</comment>
<feature type="compositionally biased region" description="Polar residues" evidence="7">
    <location>
        <begin position="1"/>
        <end position="18"/>
    </location>
</feature>
<protein>
    <recommendedName>
        <fullName evidence="5">tRNA (adenine(58)-N(1))-methyltransferase TrmI</fullName>
        <ecNumber evidence="5">2.1.1.220</ecNumber>
    </recommendedName>
</protein>
<name>A0A542ZPN3_9ACTN</name>
<evidence type="ECO:0000256" key="4">
    <source>
        <dbReference type="ARBA" id="ARBA00022694"/>
    </source>
</evidence>
<keyword evidence="10" id="KW-1185">Reference proteome</keyword>
<comment type="catalytic activity">
    <reaction evidence="5">
        <text>adenosine(58) in tRNA + S-adenosyl-L-methionine = N(1)-methyladenosine(58) in tRNA + S-adenosyl-L-homocysteine + H(+)</text>
        <dbReference type="Rhea" id="RHEA:43152"/>
        <dbReference type="Rhea" id="RHEA-COMP:10365"/>
        <dbReference type="Rhea" id="RHEA-COMP:10366"/>
        <dbReference type="ChEBI" id="CHEBI:15378"/>
        <dbReference type="ChEBI" id="CHEBI:57856"/>
        <dbReference type="ChEBI" id="CHEBI:59789"/>
        <dbReference type="ChEBI" id="CHEBI:74411"/>
        <dbReference type="ChEBI" id="CHEBI:74491"/>
        <dbReference type="EC" id="2.1.1.220"/>
    </reaction>
</comment>
<keyword evidence="2 5" id="KW-0808">Transferase</keyword>
<dbReference type="PROSITE" id="PS51620">
    <property type="entry name" value="SAM_TRM61"/>
    <property type="match status" value="1"/>
</dbReference>
<dbReference type="CDD" id="cd02440">
    <property type="entry name" value="AdoMet_MTases"/>
    <property type="match status" value="1"/>
</dbReference>
<evidence type="ECO:0000256" key="6">
    <source>
        <dbReference type="PIRSR" id="PIRSR017269-1"/>
    </source>
</evidence>
<dbReference type="InterPro" id="IPR049470">
    <property type="entry name" value="TRM61_C"/>
</dbReference>
<sequence length="319" mass="34386">MSGQDVSGQEPTFSTSGVHTGDLRPGEWVTLTDRKGRRNLVRLEAGGMFHTTKGGVAHDDLIGGPEGVVVRSVGGLNFLAMRPLLHDHIVTMKRGAAIIYPKEAAQILMMGDIFPGARVLEAGVGSGGLTLALLRTLGADGELHSIERRQDFADIARRNVEEFHGGPHPAWHLQVGDLNEVLADPRRRPEQVDRVILDMLAPWDCIEHVGEVLAPGGVLVCYVATTTQMGLVMDTIRTHQGFTEPEATESIQRDWHAEGLAIRPSHGGVGHTGFLVIARRLAPGVTTPPRKRRPAPGAYGPDYHGPRPPGVDEASKPSE</sequence>
<dbReference type="InterPro" id="IPR014816">
    <property type="entry name" value="tRNA_MeTrfase_Gcd14"/>
</dbReference>
<evidence type="ECO:0000256" key="3">
    <source>
        <dbReference type="ARBA" id="ARBA00022691"/>
    </source>
</evidence>
<evidence type="ECO:0000256" key="1">
    <source>
        <dbReference type="ARBA" id="ARBA00022603"/>
    </source>
</evidence>
<feature type="binding site" evidence="6">
    <location>
        <position position="198"/>
    </location>
    <ligand>
        <name>S-adenosyl-L-methionine</name>
        <dbReference type="ChEBI" id="CHEBI:59789"/>
    </ligand>
</feature>
<dbReference type="EC" id="2.1.1.220" evidence="5"/>
<reference evidence="9 10" key="1">
    <citation type="submission" date="2019-06" db="EMBL/GenBank/DDBJ databases">
        <title>Sequencing the genomes of 1000 actinobacteria strains.</title>
        <authorList>
            <person name="Klenk H.-P."/>
        </authorList>
    </citation>
    <scope>NUCLEOTIDE SEQUENCE [LARGE SCALE GENOMIC DNA]</scope>
    <source>
        <strain evidence="9 10">DSM 8251</strain>
    </source>
</reference>
<dbReference type="PIRSF" id="PIRSF017269">
    <property type="entry name" value="GCD14"/>
    <property type="match status" value="1"/>
</dbReference>
<feature type="domain" description="tRNA (adenine(58)-N(1))-methyltransferase catalytic subunit TRM61 C-terminal" evidence="8">
    <location>
        <begin position="90"/>
        <end position="257"/>
    </location>
</feature>
<dbReference type="InterPro" id="IPR029063">
    <property type="entry name" value="SAM-dependent_MTases_sf"/>
</dbReference>
<keyword evidence="4 5" id="KW-0819">tRNA processing</keyword>
<dbReference type="PANTHER" id="PTHR12133:SF1">
    <property type="entry name" value="TRNA (ADENINE(58)-N(1))-METHYLTRANSFERASE, MITOCHONDRIAL"/>
    <property type="match status" value="1"/>
</dbReference>
<evidence type="ECO:0000256" key="7">
    <source>
        <dbReference type="SAM" id="MobiDB-lite"/>
    </source>
</evidence>
<dbReference type="GO" id="GO:0030488">
    <property type="term" value="P:tRNA methylation"/>
    <property type="evidence" value="ECO:0007669"/>
    <property type="project" value="InterPro"/>
</dbReference>
<gene>
    <name evidence="9" type="ORF">FB460_0092</name>
</gene>
<organism evidence="9 10">
    <name type="scientific">Propioniferax innocua</name>
    <dbReference type="NCBI Taxonomy" id="1753"/>
    <lineage>
        <taxon>Bacteria</taxon>
        <taxon>Bacillati</taxon>
        <taxon>Actinomycetota</taxon>
        <taxon>Actinomycetes</taxon>
        <taxon>Propionibacteriales</taxon>
        <taxon>Propionibacteriaceae</taxon>
        <taxon>Propioniferax</taxon>
    </lineage>
</organism>
<evidence type="ECO:0000313" key="10">
    <source>
        <dbReference type="Proteomes" id="UP000316196"/>
    </source>
</evidence>
<dbReference type="Proteomes" id="UP000316196">
    <property type="component" value="Unassembled WGS sequence"/>
</dbReference>
<dbReference type="AlphaFoldDB" id="A0A542ZPN3"/>
<dbReference type="SUPFAM" id="SSF53335">
    <property type="entry name" value="S-adenosyl-L-methionine-dependent methyltransferases"/>
    <property type="match status" value="1"/>
</dbReference>
<dbReference type="Gene3D" id="3.40.50.150">
    <property type="entry name" value="Vaccinia Virus protein VP39"/>
    <property type="match status" value="1"/>
</dbReference>
<evidence type="ECO:0000256" key="5">
    <source>
        <dbReference type="PIRNR" id="PIRNR017269"/>
    </source>
</evidence>
<comment type="function">
    <text evidence="5">Catalyzes the S-adenosyl-L-methionine-dependent formation of N(1)-methyladenine at position 58 (m1A58) in tRNA.</text>
</comment>
<feature type="binding site" evidence="6">
    <location>
        <begin position="126"/>
        <end position="129"/>
    </location>
    <ligand>
        <name>S-adenosyl-L-methionine</name>
        <dbReference type="ChEBI" id="CHEBI:59789"/>
    </ligand>
</feature>
<dbReference type="EMBL" id="VFOR01000001">
    <property type="protein sequence ID" value="TQL62321.1"/>
    <property type="molecule type" value="Genomic_DNA"/>
</dbReference>
<dbReference type="GO" id="GO:0031515">
    <property type="term" value="C:tRNA (m1A) methyltransferase complex"/>
    <property type="evidence" value="ECO:0007669"/>
    <property type="project" value="UniProtKB-UniRule"/>
</dbReference>
<evidence type="ECO:0000313" key="9">
    <source>
        <dbReference type="EMBL" id="TQL62321.1"/>
    </source>
</evidence>
<dbReference type="PANTHER" id="PTHR12133">
    <property type="entry name" value="TRNA (ADENINE(58)-N(1))-METHYLTRANSFERASE"/>
    <property type="match status" value="1"/>
</dbReference>
<dbReference type="Pfam" id="PF14801">
    <property type="entry name" value="TrmI-like_N"/>
    <property type="match status" value="1"/>
</dbReference>
<keyword evidence="1 5" id="KW-0489">Methyltransferase</keyword>
<dbReference type="FunFam" id="3.40.50.150:FF:000019">
    <property type="entry name" value="tRNA (adenine(58)-N(1))-methyltransferase TrmI"/>
    <property type="match status" value="1"/>
</dbReference>